<evidence type="ECO:0000313" key="7">
    <source>
        <dbReference type="Proteomes" id="UP000310687"/>
    </source>
</evidence>
<dbReference type="AlphaFoldDB" id="A0A4V4IJB8"/>
<dbReference type="GO" id="GO:0051087">
    <property type="term" value="F:protein-folding chaperone binding"/>
    <property type="evidence" value="ECO:0007669"/>
    <property type="project" value="TreeGrafter"/>
</dbReference>
<sequence length="136" mass="15354">MATPEQQKQLQALSDEYTTLQNELQTTVAARQKLESQQQENKGEFANLDDDANIYKLVGPILLKQDATEAKSTVDGRLEFIDKEMSVFVTVLIDAFSLTNRSNRIEKQISDIQAKSEEKKMAVFQLQTDIQQTGQA</sequence>
<dbReference type="SUPFAM" id="SSF46579">
    <property type="entry name" value="Prefoldin"/>
    <property type="match status" value="1"/>
</dbReference>
<protein>
    <recommendedName>
        <fullName evidence="8">Prefoldin beta-like protein</fullName>
    </recommendedName>
</protein>
<dbReference type="GO" id="GO:0016272">
    <property type="term" value="C:prefoldin complex"/>
    <property type="evidence" value="ECO:0007669"/>
    <property type="project" value="InterPro"/>
</dbReference>
<dbReference type="PANTHER" id="PTHR21431:SF0">
    <property type="entry name" value="PREFOLDIN SUBUNIT 6"/>
    <property type="match status" value="1"/>
</dbReference>
<accession>A0A4V4IJB8</accession>
<comment type="caution">
    <text evidence="4">The sequence shown here is derived from an EMBL/GenBank/DDBJ whole genome shotgun (WGS) entry which is preliminary data.</text>
</comment>
<dbReference type="InterPro" id="IPR009053">
    <property type="entry name" value="Prefoldin"/>
</dbReference>
<feature type="coiled-coil region" evidence="3">
    <location>
        <begin position="3"/>
        <end position="37"/>
    </location>
</feature>
<dbReference type="PANTHER" id="PTHR21431">
    <property type="entry name" value="PREFOLDIN SUBUNIT 6"/>
    <property type="match status" value="1"/>
</dbReference>
<dbReference type="Gene3D" id="1.10.287.370">
    <property type="match status" value="1"/>
</dbReference>
<evidence type="ECO:0000256" key="1">
    <source>
        <dbReference type="ARBA" id="ARBA00008045"/>
    </source>
</evidence>
<keyword evidence="3" id="KW-0175">Coiled coil</keyword>
<evidence type="ECO:0008006" key="8">
    <source>
        <dbReference type="Google" id="ProtNLM"/>
    </source>
</evidence>
<dbReference type="Proteomes" id="UP000310687">
    <property type="component" value="Unassembled WGS sequence"/>
</dbReference>
<evidence type="ECO:0000256" key="3">
    <source>
        <dbReference type="SAM" id="Coils"/>
    </source>
</evidence>
<comment type="similarity">
    <text evidence="1">Belongs to the prefoldin subunit beta family.</text>
</comment>
<gene>
    <name evidence="5" type="ORF">D6D20_00933</name>
    <name evidence="4" type="ORF">D6D22_03300</name>
</gene>
<keyword evidence="2" id="KW-0143">Chaperone</keyword>
<evidence type="ECO:0000313" key="5">
    <source>
        <dbReference type="EMBL" id="THW66840.1"/>
    </source>
</evidence>
<name>A0A4V4IJB8_AURPU</name>
<dbReference type="Pfam" id="PF01920">
    <property type="entry name" value="Prefoldin_2"/>
    <property type="match status" value="1"/>
</dbReference>
<dbReference type="GO" id="GO:0006457">
    <property type="term" value="P:protein folding"/>
    <property type="evidence" value="ECO:0007669"/>
    <property type="project" value="InterPro"/>
</dbReference>
<dbReference type="EMBL" id="QZAN01000005">
    <property type="protein sequence ID" value="THW66840.1"/>
    <property type="molecule type" value="Genomic_DNA"/>
</dbReference>
<evidence type="ECO:0000313" key="4">
    <source>
        <dbReference type="EMBL" id="THW45964.1"/>
    </source>
</evidence>
<evidence type="ECO:0000313" key="6">
    <source>
        <dbReference type="Proteomes" id="UP000310421"/>
    </source>
</evidence>
<dbReference type="EMBL" id="QZAL01000031">
    <property type="protein sequence ID" value="THW45964.1"/>
    <property type="molecule type" value="Genomic_DNA"/>
</dbReference>
<dbReference type="InterPro" id="IPR002777">
    <property type="entry name" value="PFD_beta-like"/>
</dbReference>
<reference evidence="6 7" key="1">
    <citation type="submission" date="2018-10" db="EMBL/GenBank/DDBJ databases">
        <title>Fifty Aureobasidium pullulans genomes reveal a recombining polyextremotolerant generalist.</title>
        <authorList>
            <person name="Gostincar C."/>
            <person name="Turk M."/>
            <person name="Zajc J."/>
            <person name="Gunde-Cimerman N."/>
        </authorList>
    </citation>
    <scope>NUCLEOTIDE SEQUENCE [LARGE SCALE GENOMIC DNA]</scope>
    <source>
        <strain evidence="5 6">EXF-10751</strain>
        <strain evidence="4 7">EXF-11013</strain>
    </source>
</reference>
<dbReference type="CDD" id="cd23161">
    <property type="entry name" value="Prefoldin_6"/>
    <property type="match status" value="1"/>
</dbReference>
<dbReference type="GO" id="GO:0051082">
    <property type="term" value="F:unfolded protein binding"/>
    <property type="evidence" value="ECO:0007669"/>
    <property type="project" value="InterPro"/>
</dbReference>
<evidence type="ECO:0000256" key="2">
    <source>
        <dbReference type="ARBA" id="ARBA00023186"/>
    </source>
</evidence>
<dbReference type="GO" id="GO:0005737">
    <property type="term" value="C:cytoplasm"/>
    <property type="evidence" value="ECO:0007669"/>
    <property type="project" value="TreeGrafter"/>
</dbReference>
<dbReference type="GO" id="GO:0051131">
    <property type="term" value="P:chaperone-mediated protein complex assembly"/>
    <property type="evidence" value="ECO:0007669"/>
    <property type="project" value="TreeGrafter"/>
</dbReference>
<dbReference type="Proteomes" id="UP000310421">
    <property type="component" value="Unassembled WGS sequence"/>
</dbReference>
<proteinExistence type="inferred from homology"/>
<organism evidence="4 7">
    <name type="scientific">Aureobasidium pullulans</name>
    <name type="common">Black yeast</name>
    <name type="synonym">Pullularia pullulans</name>
    <dbReference type="NCBI Taxonomy" id="5580"/>
    <lineage>
        <taxon>Eukaryota</taxon>
        <taxon>Fungi</taxon>
        <taxon>Dikarya</taxon>
        <taxon>Ascomycota</taxon>
        <taxon>Pezizomycotina</taxon>
        <taxon>Dothideomycetes</taxon>
        <taxon>Dothideomycetidae</taxon>
        <taxon>Dothideales</taxon>
        <taxon>Saccotheciaceae</taxon>
        <taxon>Aureobasidium</taxon>
    </lineage>
</organism>